<keyword evidence="4" id="KW-0460">Magnesium</keyword>
<comment type="pathway">
    <text evidence="5">Pheromone biosynthesis.</text>
</comment>
<dbReference type="OrthoDB" id="6742480at2759"/>
<dbReference type="SUPFAM" id="SSF48576">
    <property type="entry name" value="Terpenoid synthases"/>
    <property type="match status" value="1"/>
</dbReference>
<comment type="cofactor">
    <cofactor evidence="1">
        <name>Mg(2+)</name>
        <dbReference type="ChEBI" id="CHEBI:18420"/>
    </cofactor>
</comment>
<evidence type="ECO:0000256" key="4">
    <source>
        <dbReference type="ARBA" id="ARBA00022842"/>
    </source>
</evidence>
<evidence type="ECO:0000313" key="7">
    <source>
        <dbReference type="EMBL" id="ALL35416.1"/>
    </source>
</evidence>
<dbReference type="GO" id="GO:0005737">
    <property type="term" value="C:cytoplasm"/>
    <property type="evidence" value="ECO:0007669"/>
    <property type="project" value="TreeGrafter"/>
</dbReference>
<dbReference type="GO" id="GO:0046872">
    <property type="term" value="F:metal ion binding"/>
    <property type="evidence" value="ECO:0007669"/>
    <property type="project" value="UniProtKB-KW"/>
</dbReference>
<evidence type="ECO:0000256" key="2">
    <source>
        <dbReference type="ARBA" id="ARBA00022679"/>
    </source>
</evidence>
<dbReference type="InterPro" id="IPR000092">
    <property type="entry name" value="Polyprenyl_synt"/>
</dbReference>
<dbReference type="GO" id="GO:0004161">
    <property type="term" value="F:dimethylallyltranstransferase activity"/>
    <property type="evidence" value="ECO:0007669"/>
    <property type="project" value="TreeGrafter"/>
</dbReference>
<dbReference type="CDD" id="cd00867">
    <property type="entry name" value="Trans_IPPS"/>
    <property type="match status" value="1"/>
</dbReference>
<keyword evidence="2 6" id="KW-0808">Transferase</keyword>
<dbReference type="GO" id="GO:0045337">
    <property type="term" value="P:farnesyl diphosphate biosynthetic process"/>
    <property type="evidence" value="ECO:0007669"/>
    <property type="project" value="TreeGrafter"/>
</dbReference>
<dbReference type="Gene3D" id="1.10.600.10">
    <property type="entry name" value="Farnesyl Diphosphate Synthase"/>
    <property type="match status" value="1"/>
</dbReference>
<name>A0A140AZ68_9CUCU</name>
<evidence type="ECO:0000256" key="3">
    <source>
        <dbReference type="ARBA" id="ARBA00022723"/>
    </source>
</evidence>
<gene>
    <name evidence="7" type="primary">tps2</name>
</gene>
<comment type="similarity">
    <text evidence="6">Belongs to the FPP/GGPP synthase family.</text>
</comment>
<organism evidence="7">
    <name type="scientific">Psylliodes chrysocephalus</name>
    <dbReference type="NCBI Taxonomy" id="3402493"/>
    <lineage>
        <taxon>Eukaryota</taxon>
        <taxon>Metazoa</taxon>
        <taxon>Ecdysozoa</taxon>
        <taxon>Arthropoda</taxon>
        <taxon>Hexapoda</taxon>
        <taxon>Insecta</taxon>
        <taxon>Pterygota</taxon>
        <taxon>Neoptera</taxon>
        <taxon>Endopterygota</taxon>
        <taxon>Coleoptera</taxon>
        <taxon>Polyphaga</taxon>
        <taxon>Cucujiformia</taxon>
        <taxon>Chrysomeloidea</taxon>
        <taxon>Chrysomelidae</taxon>
        <taxon>Galerucinae</taxon>
        <taxon>Alticini</taxon>
        <taxon>Psylliodes</taxon>
    </lineage>
</organism>
<accession>A0A140AZ68</accession>
<dbReference type="InterPro" id="IPR008949">
    <property type="entry name" value="Isoprenoid_synthase_dom_sf"/>
</dbReference>
<protein>
    <submittedName>
        <fullName evidence="7">Terpene synthase</fullName>
    </submittedName>
</protein>
<dbReference type="GO" id="GO:0042811">
    <property type="term" value="P:pheromone biosynthetic process"/>
    <property type="evidence" value="ECO:0007669"/>
    <property type="project" value="UniProtKB-ARBA"/>
</dbReference>
<dbReference type="Pfam" id="PF00348">
    <property type="entry name" value="polyprenyl_synt"/>
    <property type="match status" value="1"/>
</dbReference>
<dbReference type="PANTHER" id="PTHR11525:SF0">
    <property type="entry name" value="FARNESYL PYROPHOSPHATE SYNTHASE"/>
    <property type="match status" value="1"/>
</dbReference>
<dbReference type="PANTHER" id="PTHR11525">
    <property type="entry name" value="FARNESYL-PYROPHOSPHATE SYNTHETASE"/>
    <property type="match status" value="1"/>
</dbReference>
<dbReference type="AlphaFoldDB" id="A0A140AZ68"/>
<evidence type="ECO:0000256" key="5">
    <source>
        <dbReference type="ARBA" id="ARBA00033740"/>
    </source>
</evidence>
<sequence length="387" mass="45500">MFKSVFKCGIKNVYVTNLIFTKNVRFLEHSTVGIVNDESPFVNRCQKFDFSLESEQIYSVFPSILEEVIDEQLYYHQHLSELKERYTKLMNYTCYADDKFMGSSIMHMHAYKSLEKASLLNEENIKMASILAWCIRMLVTSMIIDDDIMDNSILRYNKPTWLNLSDIGINNAICDASFVETSAFYLLTNHFSCHPQYVNIQREMLRNYSTSMVSICMDNRQYKVHEFEKYQNYVKGYPCTVPPVLTAMYLANIDDQRLHTCARELLMDIGIYLKIEDDYEGVYGINTQKDCTDVAEGRATWLAVEAYKRGNTAQKKIIEQNYGRDNIESIMSIYKIYDELNLKEKFEYYKEDFYNDIFKRIQELPKELPQQLFVDVLDFAAMGKFRS</sequence>
<dbReference type="InterPro" id="IPR039702">
    <property type="entry name" value="FPS1-like"/>
</dbReference>
<proteinExistence type="evidence at transcript level"/>
<evidence type="ECO:0000256" key="6">
    <source>
        <dbReference type="RuleBase" id="RU004466"/>
    </source>
</evidence>
<dbReference type="GO" id="GO:0004337">
    <property type="term" value="F:(2E,6E)-farnesyl diphosphate synthase activity"/>
    <property type="evidence" value="ECO:0007669"/>
    <property type="project" value="TreeGrafter"/>
</dbReference>
<reference evidence="7" key="1">
    <citation type="submission" date="2015-10" db="EMBL/GenBank/DDBJ databases">
        <title>A novel family of terpene synthases evolved from farnesyl diphosphate synthases in a leaf beetle.</title>
        <authorList>
            <person name="Beran F."/>
            <person name="Rahfeld P."/>
            <person name="Nagel R."/>
            <person name="Vogel H."/>
            <person name="Wielsch N."/>
            <person name="Luck K."/>
            <person name="Irmisch S."/>
            <person name="Ramasamy S."/>
            <person name="Gershenzon J."/>
            <person name="Heckel D.G."/>
            <person name="Koellner T.G."/>
        </authorList>
    </citation>
    <scope>NUCLEOTIDE SEQUENCE</scope>
</reference>
<dbReference type="EMBL" id="KT959253">
    <property type="protein sequence ID" value="ALL35416.1"/>
    <property type="molecule type" value="mRNA"/>
</dbReference>
<keyword evidence="3" id="KW-0479">Metal-binding</keyword>
<evidence type="ECO:0000256" key="1">
    <source>
        <dbReference type="ARBA" id="ARBA00001946"/>
    </source>
</evidence>